<evidence type="ECO:0000259" key="1">
    <source>
        <dbReference type="Pfam" id="PF13843"/>
    </source>
</evidence>
<comment type="caution">
    <text evidence="2">The sequence shown here is derived from an EMBL/GenBank/DDBJ whole genome shotgun (WGS) entry which is preliminary data.</text>
</comment>
<evidence type="ECO:0000313" key="2">
    <source>
        <dbReference type="EMBL" id="KAK1928573.1"/>
    </source>
</evidence>
<dbReference type="Proteomes" id="UP001259832">
    <property type="component" value="Unassembled WGS sequence"/>
</dbReference>
<accession>A0AAD9FYZ5</accession>
<dbReference type="PANTHER" id="PTHR46599:SF3">
    <property type="entry name" value="PIGGYBAC TRANSPOSABLE ELEMENT-DERIVED PROTEIN 4"/>
    <property type="match status" value="1"/>
</dbReference>
<dbReference type="Pfam" id="PF13843">
    <property type="entry name" value="DDE_Tnp_1_7"/>
    <property type="match status" value="1"/>
</dbReference>
<dbReference type="AlphaFoldDB" id="A0AAD9FYZ5"/>
<sequence length="165" mass="18874">MRQAEIYQGRFNSDSVDLNQGPNAVLRNMEFVLEPRRRLIITDRFYSSVLLSPILLQRGLYRVGTIQTNCRVYCKRIPYKQAKRPQKMEGEVYRIVQSKIDLKFVAVSWMYNWPVHFIATGCSTRPTSLERRTGATVVDFPAPELVKDYQDGMGGADTHGQPGVS</sequence>
<dbReference type="InterPro" id="IPR029526">
    <property type="entry name" value="PGBD"/>
</dbReference>
<gene>
    <name evidence="2" type="ORF">P3T76_015937</name>
</gene>
<name>A0AAD9FYZ5_9STRA</name>
<protein>
    <recommendedName>
        <fullName evidence="1">PiggyBac transposable element-derived protein domain-containing protein</fullName>
    </recommendedName>
</protein>
<organism evidence="2 3">
    <name type="scientific">Phytophthora citrophthora</name>
    <dbReference type="NCBI Taxonomy" id="4793"/>
    <lineage>
        <taxon>Eukaryota</taxon>
        <taxon>Sar</taxon>
        <taxon>Stramenopiles</taxon>
        <taxon>Oomycota</taxon>
        <taxon>Peronosporomycetes</taxon>
        <taxon>Peronosporales</taxon>
        <taxon>Peronosporaceae</taxon>
        <taxon>Phytophthora</taxon>
    </lineage>
</organism>
<reference evidence="2" key="1">
    <citation type="submission" date="2023-08" db="EMBL/GenBank/DDBJ databases">
        <title>Reference Genome Resource for the Citrus Pathogen Phytophthora citrophthora.</title>
        <authorList>
            <person name="Moller H."/>
            <person name="Coetzee B."/>
            <person name="Rose L.J."/>
            <person name="Van Niekerk J.M."/>
        </authorList>
    </citation>
    <scope>NUCLEOTIDE SEQUENCE</scope>
    <source>
        <strain evidence="2">STE-U-9442</strain>
    </source>
</reference>
<dbReference type="PANTHER" id="PTHR46599">
    <property type="entry name" value="PIGGYBAC TRANSPOSABLE ELEMENT-DERIVED PROTEIN 4"/>
    <property type="match status" value="1"/>
</dbReference>
<evidence type="ECO:0000313" key="3">
    <source>
        <dbReference type="Proteomes" id="UP001259832"/>
    </source>
</evidence>
<feature type="domain" description="PiggyBac transposable element-derived protein" evidence="1">
    <location>
        <begin position="6"/>
        <end position="161"/>
    </location>
</feature>
<dbReference type="EMBL" id="JASMQC010000061">
    <property type="protein sequence ID" value="KAK1928573.1"/>
    <property type="molecule type" value="Genomic_DNA"/>
</dbReference>
<proteinExistence type="predicted"/>
<keyword evidence="3" id="KW-1185">Reference proteome</keyword>